<organism evidence="2 3">
    <name type="scientific">Puccinia striiformis</name>
    <dbReference type="NCBI Taxonomy" id="27350"/>
    <lineage>
        <taxon>Eukaryota</taxon>
        <taxon>Fungi</taxon>
        <taxon>Dikarya</taxon>
        <taxon>Basidiomycota</taxon>
        <taxon>Pucciniomycotina</taxon>
        <taxon>Pucciniomycetes</taxon>
        <taxon>Pucciniales</taxon>
        <taxon>Pucciniaceae</taxon>
        <taxon>Puccinia</taxon>
    </lineage>
</organism>
<dbReference type="OrthoDB" id="2497239at2759"/>
<dbReference type="VEuPathDB" id="FungiDB:PSTT_00185"/>
<feature type="compositionally biased region" description="Polar residues" evidence="1">
    <location>
        <begin position="137"/>
        <end position="157"/>
    </location>
</feature>
<dbReference type="Proteomes" id="UP000238274">
    <property type="component" value="Unassembled WGS sequence"/>
</dbReference>
<accession>A0A2S4UVX9</accession>
<dbReference type="EMBL" id="PKSM01000232">
    <property type="protein sequence ID" value="POW01437.1"/>
    <property type="molecule type" value="Genomic_DNA"/>
</dbReference>
<dbReference type="VEuPathDB" id="FungiDB:PSHT_12543"/>
<comment type="caution">
    <text evidence="2">The sequence shown here is derived from an EMBL/GenBank/DDBJ whole genome shotgun (WGS) entry which is preliminary data.</text>
</comment>
<name>A0A2S4UVX9_9BASI</name>
<protein>
    <submittedName>
        <fullName evidence="2">Uncharacterized protein</fullName>
    </submittedName>
</protein>
<evidence type="ECO:0000313" key="2">
    <source>
        <dbReference type="EMBL" id="POW01437.1"/>
    </source>
</evidence>
<feature type="compositionally biased region" description="Polar residues" evidence="1">
    <location>
        <begin position="330"/>
        <end position="348"/>
    </location>
</feature>
<feature type="region of interest" description="Disordered" evidence="1">
    <location>
        <begin position="123"/>
        <end position="157"/>
    </location>
</feature>
<feature type="region of interest" description="Disordered" evidence="1">
    <location>
        <begin position="196"/>
        <end position="245"/>
    </location>
</feature>
<evidence type="ECO:0000313" key="3">
    <source>
        <dbReference type="Proteomes" id="UP000238274"/>
    </source>
</evidence>
<feature type="compositionally biased region" description="Polar residues" evidence="1">
    <location>
        <begin position="207"/>
        <end position="218"/>
    </location>
</feature>
<keyword evidence="3" id="KW-1185">Reference proteome</keyword>
<reference evidence="2 3" key="1">
    <citation type="submission" date="2017-12" db="EMBL/GenBank/DDBJ databases">
        <title>Gene loss provides genomic basis for host adaptation in cereal stripe rust fungi.</title>
        <authorList>
            <person name="Xia C."/>
        </authorList>
    </citation>
    <scope>NUCLEOTIDE SEQUENCE [LARGE SCALE GENOMIC DNA]</scope>
    <source>
        <strain evidence="2 3">93TX-2</strain>
    </source>
</reference>
<proteinExistence type="predicted"/>
<sequence>MQVKSPVDLRSSAELDRMDALLRATGITTPITMPSSPAVHLDVEACFNQLSNSQNQRPEDIVMRQALELYCSLISPPTTPAEPIKLGYKSQQDHLPMTPSGVFHCQDEYRPLSEAYEEIQGRPVHAGTDPNQHFRFGSSQNLPTHHTSSNPSNTLQLPTPLKRTIATFRRSSCEPSLHKGSHSYSSQQRIQISSQYGTLGGSPGMTKASTTDTRSTAAQPLARRSFFSPTTEPTADETKPTGRKRSFSVATFVKQRKSPSANPASLRISGPMPINTSHSASSSGTFSIPVRASRSSGARLSSVACLSPALELNEDISPVRPALPKPVPSRQASRSGVVSPADEQTSMDISRKYSSRPDTKSLWKTLRASTSRSSLAIERPLVL</sequence>
<feature type="region of interest" description="Disordered" evidence="1">
    <location>
        <begin position="321"/>
        <end position="356"/>
    </location>
</feature>
<dbReference type="AlphaFoldDB" id="A0A2S4UVX9"/>
<gene>
    <name evidence="2" type="ORF">PSHT_12543</name>
</gene>
<reference evidence="3" key="2">
    <citation type="journal article" date="2018" name="BMC Genomics">
        <title>Genomic insights into host adaptation between the wheat stripe rust pathogen (Puccinia striiformis f. sp. tritici) and the barley stripe rust pathogen (Puccinia striiformis f. sp. hordei).</title>
        <authorList>
            <person name="Xia C."/>
            <person name="Wang M."/>
            <person name="Yin C."/>
            <person name="Cornejo O.E."/>
            <person name="Hulbert S.H."/>
            <person name="Chen X."/>
        </authorList>
    </citation>
    <scope>NUCLEOTIDE SEQUENCE [LARGE SCALE GENOMIC DNA]</scope>
    <source>
        <strain evidence="3">93TX-2</strain>
    </source>
</reference>
<reference evidence="3" key="3">
    <citation type="journal article" date="2018" name="Mol. Plant Microbe Interact.">
        <title>Genome sequence resources for the wheat stripe rust pathogen (Puccinia striiformis f. sp. tritici) and the barley stripe rust pathogen (Puccinia striiformis f. sp. hordei).</title>
        <authorList>
            <person name="Xia C."/>
            <person name="Wang M."/>
            <person name="Yin C."/>
            <person name="Cornejo O.E."/>
            <person name="Hulbert S.H."/>
            <person name="Chen X."/>
        </authorList>
    </citation>
    <scope>NUCLEOTIDE SEQUENCE [LARGE SCALE GENOMIC DNA]</scope>
    <source>
        <strain evidence="3">93TX-2</strain>
    </source>
</reference>
<evidence type="ECO:0000256" key="1">
    <source>
        <dbReference type="SAM" id="MobiDB-lite"/>
    </source>
</evidence>